<sequence>MYRYFLIFIGALLVYNILLIRFIALCPLIGVSNQVETSIGMAMSVLFVMTMSSSASWVAWNYALKPLGVGEFLYIPVFILIIASLVQFTEMVIKKTSPPLYRAMGIYLPLITTNCAVLAAATESVKPGFLKLNVAYGFTFPETLVYTIGVAVGFGLVLIIFACIRERLEMSPIPHAFKGAPIAFMIAAIMSLAFMGFANLLGL</sequence>
<keyword evidence="6 7" id="KW-0472">Membrane</keyword>
<evidence type="ECO:0000256" key="5">
    <source>
        <dbReference type="ARBA" id="ARBA00022989"/>
    </source>
</evidence>
<keyword evidence="3 7" id="KW-0812">Transmembrane</keyword>
<dbReference type="EMBL" id="PHEX01000013">
    <property type="protein sequence ID" value="PKQ28545.1"/>
    <property type="molecule type" value="Genomic_DNA"/>
</dbReference>
<dbReference type="PIRSF" id="PIRSF006102">
    <property type="entry name" value="NQR_DE"/>
    <property type="match status" value="1"/>
</dbReference>
<dbReference type="Proteomes" id="UP000233654">
    <property type="component" value="Unassembled WGS sequence"/>
</dbReference>
<evidence type="ECO:0000256" key="2">
    <source>
        <dbReference type="ARBA" id="ARBA00022448"/>
    </source>
</evidence>
<keyword evidence="5 7" id="KW-1133">Transmembrane helix</keyword>
<evidence type="ECO:0000256" key="7">
    <source>
        <dbReference type="SAM" id="Phobius"/>
    </source>
</evidence>
<feature type="transmembrane region" description="Helical" evidence="7">
    <location>
        <begin position="144"/>
        <end position="164"/>
    </location>
</feature>
<reference evidence="8 9" key="1">
    <citation type="journal article" date="2017" name="ISME J.">
        <title>Potential for microbial H2 and metal transformations associated with novel bacteria and archaea in deep terrestrial subsurface sediments.</title>
        <authorList>
            <person name="Hernsdorf A.W."/>
            <person name="Amano Y."/>
            <person name="Miyakawa K."/>
            <person name="Ise K."/>
            <person name="Suzuki Y."/>
            <person name="Anantharaman K."/>
            <person name="Probst A."/>
            <person name="Burstein D."/>
            <person name="Thomas B.C."/>
            <person name="Banfield J.F."/>
        </authorList>
    </citation>
    <scope>NUCLEOTIDE SEQUENCE [LARGE SCALE GENOMIC DNA]</scope>
    <source>
        <strain evidence="8">HGW-Actinobacteria-3</strain>
    </source>
</reference>
<dbReference type="PANTHER" id="PTHR30335:SF0">
    <property type="entry name" value="ION-TRANSLOCATING OXIDOREDUCTASE COMPLEX SUBUNIT A"/>
    <property type="match status" value="1"/>
</dbReference>
<evidence type="ECO:0000256" key="6">
    <source>
        <dbReference type="ARBA" id="ARBA00023136"/>
    </source>
</evidence>
<dbReference type="PANTHER" id="PTHR30335">
    <property type="entry name" value="INTEGRAL MEMBRANE PROTEIN OF SOXR-REDUCING COMPLEX"/>
    <property type="match status" value="1"/>
</dbReference>
<protein>
    <submittedName>
        <fullName evidence="8">Electron transport complex subunit RsxA</fullName>
    </submittedName>
</protein>
<comment type="subcellular location">
    <subcellularLocation>
        <location evidence="1">Endomembrane system</location>
        <topology evidence="1">Multi-pass membrane protein</topology>
    </subcellularLocation>
</comment>
<dbReference type="AlphaFoldDB" id="A0A2N3G737"/>
<feature type="transmembrane region" description="Helical" evidence="7">
    <location>
        <begin position="72"/>
        <end position="93"/>
    </location>
</feature>
<feature type="transmembrane region" description="Helical" evidence="7">
    <location>
        <begin position="41"/>
        <end position="60"/>
    </location>
</feature>
<dbReference type="GO" id="GO:0005886">
    <property type="term" value="C:plasma membrane"/>
    <property type="evidence" value="ECO:0007669"/>
    <property type="project" value="TreeGrafter"/>
</dbReference>
<gene>
    <name evidence="8" type="ORF">CVT63_02285</name>
</gene>
<name>A0A2N3G737_9ACTN</name>
<accession>A0A2N3G737</accession>
<evidence type="ECO:0000256" key="1">
    <source>
        <dbReference type="ARBA" id="ARBA00004127"/>
    </source>
</evidence>
<dbReference type="InterPro" id="IPR003667">
    <property type="entry name" value="NqrDE/RnfAE"/>
</dbReference>
<dbReference type="Pfam" id="PF02508">
    <property type="entry name" value="Rnf-Nqr"/>
    <property type="match status" value="1"/>
</dbReference>
<keyword evidence="2" id="KW-0813">Transport</keyword>
<feature type="transmembrane region" description="Helical" evidence="7">
    <location>
        <begin position="176"/>
        <end position="198"/>
    </location>
</feature>
<keyword evidence="4" id="KW-1278">Translocase</keyword>
<evidence type="ECO:0000256" key="3">
    <source>
        <dbReference type="ARBA" id="ARBA00022692"/>
    </source>
</evidence>
<dbReference type="GO" id="GO:0012505">
    <property type="term" value="C:endomembrane system"/>
    <property type="evidence" value="ECO:0007669"/>
    <property type="project" value="UniProtKB-SubCell"/>
</dbReference>
<dbReference type="InterPro" id="IPR050133">
    <property type="entry name" value="NqrDE/RnfAE_oxidrdctase"/>
</dbReference>
<feature type="transmembrane region" description="Helical" evidence="7">
    <location>
        <begin position="6"/>
        <end position="29"/>
    </location>
</feature>
<evidence type="ECO:0000313" key="9">
    <source>
        <dbReference type="Proteomes" id="UP000233654"/>
    </source>
</evidence>
<comment type="caution">
    <text evidence="8">The sequence shown here is derived from an EMBL/GenBank/DDBJ whole genome shotgun (WGS) entry which is preliminary data.</text>
</comment>
<evidence type="ECO:0000313" key="8">
    <source>
        <dbReference type="EMBL" id="PKQ28545.1"/>
    </source>
</evidence>
<feature type="transmembrane region" description="Helical" evidence="7">
    <location>
        <begin position="105"/>
        <end position="124"/>
    </location>
</feature>
<proteinExistence type="predicted"/>
<organism evidence="8 9">
    <name type="scientific">Candidatus Anoxymicrobium japonicum</name>
    <dbReference type="NCBI Taxonomy" id="2013648"/>
    <lineage>
        <taxon>Bacteria</taxon>
        <taxon>Bacillati</taxon>
        <taxon>Actinomycetota</taxon>
        <taxon>Candidatus Geothermincolia</taxon>
        <taxon>Candidatus Geothermincolales</taxon>
        <taxon>Candidatus Anoxymicrobiaceae</taxon>
        <taxon>Candidatus Anoxymicrobium</taxon>
    </lineage>
</organism>
<evidence type="ECO:0000256" key="4">
    <source>
        <dbReference type="ARBA" id="ARBA00022967"/>
    </source>
</evidence>